<organism evidence="1 2">
    <name type="scientific">Emergomyces pasteurianus Ep9510</name>
    <dbReference type="NCBI Taxonomy" id="1447872"/>
    <lineage>
        <taxon>Eukaryota</taxon>
        <taxon>Fungi</taxon>
        <taxon>Dikarya</taxon>
        <taxon>Ascomycota</taxon>
        <taxon>Pezizomycotina</taxon>
        <taxon>Eurotiomycetes</taxon>
        <taxon>Eurotiomycetidae</taxon>
        <taxon>Onygenales</taxon>
        <taxon>Ajellomycetaceae</taxon>
        <taxon>Emergomyces</taxon>
    </lineage>
</organism>
<dbReference type="VEuPathDB" id="FungiDB:AJ78_08297"/>
<proteinExistence type="predicted"/>
<evidence type="ECO:0000313" key="1">
    <source>
        <dbReference type="EMBL" id="OJD10781.1"/>
    </source>
</evidence>
<gene>
    <name evidence="1" type="ORF">AJ78_08297</name>
</gene>
<accession>A0A1J9Q6J4</accession>
<protein>
    <submittedName>
        <fullName evidence="1">Uncharacterized protein</fullName>
    </submittedName>
</protein>
<dbReference type="AlphaFoldDB" id="A0A1J9Q6J4"/>
<keyword evidence="2" id="KW-1185">Reference proteome</keyword>
<dbReference type="Proteomes" id="UP000182235">
    <property type="component" value="Unassembled WGS sequence"/>
</dbReference>
<sequence length="103" mass="11611">MPDIKLRRDGAGGVVGQWNVSTELPISTGDHLKLSWKLQTLSVFHFRMSTFWNSTGFCSVLSQWLVVRNPETKPVKQMNEDDDEYGAWAAQDSDVSVLSLPQK</sequence>
<dbReference type="EMBL" id="LGRN01000692">
    <property type="protein sequence ID" value="OJD10781.1"/>
    <property type="molecule type" value="Genomic_DNA"/>
</dbReference>
<name>A0A1J9Q6J4_9EURO</name>
<evidence type="ECO:0000313" key="2">
    <source>
        <dbReference type="Proteomes" id="UP000182235"/>
    </source>
</evidence>
<comment type="caution">
    <text evidence="1">The sequence shown here is derived from an EMBL/GenBank/DDBJ whole genome shotgun (WGS) entry which is preliminary data.</text>
</comment>
<reference evidence="1 2" key="1">
    <citation type="submission" date="2015-07" db="EMBL/GenBank/DDBJ databases">
        <title>Emmonsia species relationships and genome sequence.</title>
        <authorList>
            <consortium name="The Broad Institute Genomics Platform"/>
            <person name="Cuomo C.A."/>
            <person name="Munoz J.F."/>
            <person name="Imamovic A."/>
            <person name="Priest M.E."/>
            <person name="Young S."/>
            <person name="Clay O.K."/>
            <person name="McEwen J.G."/>
        </authorList>
    </citation>
    <scope>NUCLEOTIDE SEQUENCE [LARGE SCALE GENOMIC DNA]</scope>
    <source>
        <strain evidence="1 2">UAMH 9510</strain>
    </source>
</reference>